<keyword evidence="13" id="KW-1185">Reference proteome</keyword>
<dbReference type="InterPro" id="IPR002637">
    <property type="entry name" value="RdgB/HAM1"/>
</dbReference>
<keyword evidence="4 10" id="KW-0547">Nucleotide-binding</keyword>
<accession>A0A1W2CTX4</accession>
<protein>
    <recommendedName>
        <fullName evidence="10">dITP/XTP pyrophosphatase</fullName>
        <ecNumber evidence="10">3.6.1.66</ecNumber>
    </recommendedName>
    <alternativeName>
        <fullName evidence="10">Non-canonical purine NTP pyrophosphatase</fullName>
    </alternativeName>
    <alternativeName>
        <fullName evidence="10">Non-standard purine NTP pyrophosphatase</fullName>
    </alternativeName>
    <alternativeName>
        <fullName evidence="10">Nucleoside-triphosphate diphosphatase</fullName>
    </alternativeName>
    <alternativeName>
        <fullName evidence="10">Nucleoside-triphosphate pyrophosphatase</fullName>
        <shortName evidence="10">NTPase</shortName>
    </alternativeName>
</protein>
<dbReference type="STRING" id="1434700.SAMN06296427_11170"/>
<evidence type="ECO:0000313" key="12">
    <source>
        <dbReference type="EMBL" id="SMC88677.1"/>
    </source>
</evidence>
<dbReference type="GO" id="GO:0036220">
    <property type="term" value="F:ITP diphosphatase activity"/>
    <property type="evidence" value="ECO:0007669"/>
    <property type="project" value="UniProtKB-UniRule"/>
</dbReference>
<dbReference type="GO" id="GO:0036222">
    <property type="term" value="F:XTP diphosphatase activity"/>
    <property type="evidence" value="ECO:0007669"/>
    <property type="project" value="UniProtKB-UniRule"/>
</dbReference>
<dbReference type="GO" id="GO:0009117">
    <property type="term" value="P:nucleotide metabolic process"/>
    <property type="evidence" value="ECO:0007669"/>
    <property type="project" value="UniProtKB-KW"/>
</dbReference>
<dbReference type="HAMAP" id="MF_01405">
    <property type="entry name" value="Non_canon_purine_NTPase"/>
    <property type="match status" value="1"/>
</dbReference>
<feature type="active site" description="Proton acceptor" evidence="10">
    <location>
        <position position="68"/>
    </location>
</feature>
<dbReference type="InterPro" id="IPR029001">
    <property type="entry name" value="ITPase-like_fam"/>
</dbReference>
<comment type="catalytic activity">
    <reaction evidence="9 10">
        <text>XTP + H2O = XMP + diphosphate + H(+)</text>
        <dbReference type="Rhea" id="RHEA:28610"/>
        <dbReference type="ChEBI" id="CHEBI:15377"/>
        <dbReference type="ChEBI" id="CHEBI:15378"/>
        <dbReference type="ChEBI" id="CHEBI:33019"/>
        <dbReference type="ChEBI" id="CHEBI:57464"/>
        <dbReference type="ChEBI" id="CHEBI:61314"/>
        <dbReference type="EC" id="3.6.1.66"/>
    </reaction>
</comment>
<evidence type="ECO:0000256" key="1">
    <source>
        <dbReference type="ARBA" id="ARBA00008023"/>
    </source>
</evidence>
<gene>
    <name evidence="12" type="ORF">SAMN06296427_11170</name>
</gene>
<dbReference type="GO" id="GO:0035870">
    <property type="term" value="F:dITP diphosphatase activity"/>
    <property type="evidence" value="ECO:0007669"/>
    <property type="project" value="UniProtKB-UniRule"/>
</dbReference>
<comment type="function">
    <text evidence="10">Pyrophosphatase that catalyzes the hydrolysis of nucleoside triphosphates to their monophosphate derivatives, with a high preference for the non-canonical purine nucleotides XTP (xanthosine triphosphate), dITP (deoxyinosine triphosphate) and ITP. Seems to function as a house-cleaning enzyme that removes non-canonical purine nucleotides from the nucleotide pool, thus preventing their incorporation into DNA/RNA and avoiding chromosomal lesions.</text>
</comment>
<evidence type="ECO:0000256" key="6">
    <source>
        <dbReference type="ARBA" id="ARBA00022842"/>
    </source>
</evidence>
<evidence type="ECO:0000256" key="3">
    <source>
        <dbReference type="ARBA" id="ARBA00022723"/>
    </source>
</evidence>
<dbReference type="GO" id="GO:0017111">
    <property type="term" value="F:ribonucleoside triphosphate phosphatase activity"/>
    <property type="evidence" value="ECO:0007669"/>
    <property type="project" value="InterPro"/>
</dbReference>
<dbReference type="Pfam" id="PF01725">
    <property type="entry name" value="Ham1p_like"/>
    <property type="match status" value="1"/>
</dbReference>
<comment type="cofactor">
    <cofactor evidence="10">
        <name>Mg(2+)</name>
        <dbReference type="ChEBI" id="CHEBI:18420"/>
    </cofactor>
    <text evidence="10">Binds 1 Mg(2+) ion per subunit.</text>
</comment>
<dbReference type="GO" id="GO:0009146">
    <property type="term" value="P:purine nucleoside triphosphate catabolic process"/>
    <property type="evidence" value="ECO:0007669"/>
    <property type="project" value="UniProtKB-UniRule"/>
</dbReference>
<dbReference type="EC" id="3.6.1.66" evidence="10"/>
<feature type="binding site" evidence="10">
    <location>
        <position position="68"/>
    </location>
    <ligand>
        <name>Mg(2+)</name>
        <dbReference type="ChEBI" id="CHEBI:18420"/>
    </ligand>
</feature>
<dbReference type="GO" id="GO:0000166">
    <property type="term" value="F:nucleotide binding"/>
    <property type="evidence" value="ECO:0007669"/>
    <property type="project" value="UniProtKB-KW"/>
</dbReference>
<dbReference type="PANTHER" id="PTHR11067:SF9">
    <property type="entry name" value="INOSINE TRIPHOSPHATE PYROPHOSPHATASE"/>
    <property type="match status" value="1"/>
</dbReference>
<feature type="binding site" evidence="10">
    <location>
        <begin position="147"/>
        <end position="150"/>
    </location>
    <ligand>
        <name>substrate</name>
    </ligand>
</feature>
<evidence type="ECO:0000256" key="11">
    <source>
        <dbReference type="RuleBase" id="RU003781"/>
    </source>
</evidence>
<name>A0A1W2CTX4_9FLAO</name>
<feature type="binding site" evidence="10">
    <location>
        <begin position="7"/>
        <end position="12"/>
    </location>
    <ligand>
        <name>substrate</name>
    </ligand>
</feature>
<dbReference type="EMBL" id="FWXS01000011">
    <property type="protein sequence ID" value="SMC88677.1"/>
    <property type="molecule type" value="Genomic_DNA"/>
</dbReference>
<dbReference type="OrthoDB" id="9807456at2"/>
<feature type="binding site" evidence="10">
    <location>
        <position position="39"/>
    </location>
    <ligand>
        <name>Mg(2+)</name>
        <dbReference type="ChEBI" id="CHEBI:18420"/>
    </ligand>
</feature>
<dbReference type="PANTHER" id="PTHR11067">
    <property type="entry name" value="INOSINE TRIPHOSPHATE PYROPHOSPHATASE/HAM1 PROTEIN"/>
    <property type="match status" value="1"/>
</dbReference>
<dbReference type="GO" id="GO:0046872">
    <property type="term" value="F:metal ion binding"/>
    <property type="evidence" value="ECO:0007669"/>
    <property type="project" value="UniProtKB-KW"/>
</dbReference>
<feature type="binding site" evidence="10">
    <location>
        <begin position="175"/>
        <end position="176"/>
    </location>
    <ligand>
        <name>substrate</name>
    </ligand>
</feature>
<evidence type="ECO:0000256" key="10">
    <source>
        <dbReference type="HAMAP-Rule" id="MF_01405"/>
    </source>
</evidence>
<evidence type="ECO:0000256" key="5">
    <source>
        <dbReference type="ARBA" id="ARBA00022801"/>
    </source>
</evidence>
<evidence type="ECO:0000256" key="2">
    <source>
        <dbReference type="ARBA" id="ARBA00011738"/>
    </source>
</evidence>
<keyword evidence="3 10" id="KW-0479">Metal-binding</keyword>
<keyword evidence="6 10" id="KW-0460">Magnesium</keyword>
<evidence type="ECO:0000256" key="4">
    <source>
        <dbReference type="ARBA" id="ARBA00022741"/>
    </source>
</evidence>
<organism evidence="12 13">
    <name type="scientific">Moheibacter sediminis</name>
    <dbReference type="NCBI Taxonomy" id="1434700"/>
    <lineage>
        <taxon>Bacteria</taxon>
        <taxon>Pseudomonadati</taxon>
        <taxon>Bacteroidota</taxon>
        <taxon>Flavobacteriia</taxon>
        <taxon>Flavobacteriales</taxon>
        <taxon>Weeksellaceae</taxon>
        <taxon>Moheibacter</taxon>
    </lineage>
</organism>
<dbReference type="Gene3D" id="3.90.950.10">
    <property type="match status" value="1"/>
</dbReference>
<keyword evidence="5 10" id="KW-0378">Hydrolase</keyword>
<sequence length="190" mass="21397">MELIFASHNEGKVKEIKAMVSDKIQILSLNDINFHEEIEETGNTLEENARIKAKAIHDLTGKNVFADDSGLFVEVLNGEPGVFSARYAGTGNSDDNIMKLLNELNSNPNRNAYFKSVFCLILNDEEIYFDGEVHGEIISETKGNQGFGYDPVFVPNGFDLTFAEMNSEQKNQISHRREAVQKLINFIENF</sequence>
<reference evidence="12 13" key="1">
    <citation type="submission" date="2017-04" db="EMBL/GenBank/DDBJ databases">
        <authorList>
            <person name="Afonso C.L."/>
            <person name="Miller P.J."/>
            <person name="Scott M.A."/>
            <person name="Spackman E."/>
            <person name="Goraichik I."/>
            <person name="Dimitrov K.M."/>
            <person name="Suarez D.L."/>
            <person name="Swayne D.E."/>
        </authorList>
    </citation>
    <scope>NUCLEOTIDE SEQUENCE [LARGE SCALE GENOMIC DNA]</scope>
    <source>
        <strain evidence="12 13">CGMCC 1.12708</strain>
    </source>
</reference>
<evidence type="ECO:0000256" key="9">
    <source>
        <dbReference type="ARBA" id="ARBA00052017"/>
    </source>
</evidence>
<dbReference type="GO" id="GO:0005829">
    <property type="term" value="C:cytosol"/>
    <property type="evidence" value="ECO:0007669"/>
    <property type="project" value="TreeGrafter"/>
</dbReference>
<evidence type="ECO:0000313" key="13">
    <source>
        <dbReference type="Proteomes" id="UP000192393"/>
    </source>
</evidence>
<comment type="subunit">
    <text evidence="2 10">Homodimer.</text>
</comment>
<dbReference type="Proteomes" id="UP000192393">
    <property type="component" value="Unassembled WGS sequence"/>
</dbReference>
<dbReference type="FunFam" id="3.90.950.10:FF:000001">
    <property type="entry name" value="dITP/XTP pyrophosphatase"/>
    <property type="match status" value="1"/>
</dbReference>
<proteinExistence type="inferred from homology"/>
<comment type="catalytic activity">
    <reaction evidence="8 10">
        <text>dITP + H2O = dIMP + diphosphate + H(+)</text>
        <dbReference type="Rhea" id="RHEA:28342"/>
        <dbReference type="ChEBI" id="CHEBI:15377"/>
        <dbReference type="ChEBI" id="CHEBI:15378"/>
        <dbReference type="ChEBI" id="CHEBI:33019"/>
        <dbReference type="ChEBI" id="CHEBI:61194"/>
        <dbReference type="ChEBI" id="CHEBI:61382"/>
        <dbReference type="EC" id="3.6.1.66"/>
    </reaction>
</comment>
<dbReference type="InterPro" id="IPR020922">
    <property type="entry name" value="dITP/XTP_pyrophosphatase"/>
</dbReference>
<dbReference type="RefSeq" id="WP_084018824.1">
    <property type="nucleotide sequence ID" value="NZ_FWXS01000011.1"/>
</dbReference>
<evidence type="ECO:0000256" key="8">
    <source>
        <dbReference type="ARBA" id="ARBA00051875"/>
    </source>
</evidence>
<comment type="similarity">
    <text evidence="1 10 11">Belongs to the HAM1 NTPase family.</text>
</comment>
<feature type="binding site" evidence="10">
    <location>
        <position position="69"/>
    </location>
    <ligand>
        <name>substrate</name>
    </ligand>
</feature>
<keyword evidence="7 10" id="KW-0546">Nucleotide metabolism</keyword>
<dbReference type="NCBIfam" id="TIGR00042">
    <property type="entry name" value="RdgB/HAM1 family non-canonical purine NTP pyrophosphatase"/>
    <property type="match status" value="1"/>
</dbReference>
<comment type="catalytic activity">
    <reaction evidence="10">
        <text>ITP + H2O = IMP + diphosphate + H(+)</text>
        <dbReference type="Rhea" id="RHEA:29399"/>
        <dbReference type="ChEBI" id="CHEBI:15377"/>
        <dbReference type="ChEBI" id="CHEBI:15378"/>
        <dbReference type="ChEBI" id="CHEBI:33019"/>
        <dbReference type="ChEBI" id="CHEBI:58053"/>
        <dbReference type="ChEBI" id="CHEBI:61402"/>
        <dbReference type="EC" id="3.6.1.66"/>
    </reaction>
</comment>
<dbReference type="SUPFAM" id="SSF52972">
    <property type="entry name" value="ITPase-like"/>
    <property type="match status" value="1"/>
</dbReference>
<feature type="binding site" evidence="10">
    <location>
        <position position="170"/>
    </location>
    <ligand>
        <name>substrate</name>
    </ligand>
</feature>
<evidence type="ECO:0000256" key="7">
    <source>
        <dbReference type="ARBA" id="ARBA00023080"/>
    </source>
</evidence>
<dbReference type="AlphaFoldDB" id="A0A1W2CTX4"/>
<dbReference type="CDD" id="cd00515">
    <property type="entry name" value="HAM1"/>
    <property type="match status" value="1"/>
</dbReference>